<evidence type="ECO:0000256" key="4">
    <source>
        <dbReference type="ARBA" id="ARBA00012381"/>
    </source>
</evidence>
<accession>A0A212KN35</accession>
<comment type="similarity">
    <text evidence="3">Belongs to the Nudix hydrolase family. NudC subfamily.</text>
</comment>
<keyword evidence="7" id="KW-0460">Magnesium</keyword>
<dbReference type="AlphaFoldDB" id="A0A212KN35"/>
<dbReference type="CDD" id="cd03429">
    <property type="entry name" value="NUDIX_NADH_pyrophosphatase_Nudt13"/>
    <property type="match status" value="1"/>
</dbReference>
<dbReference type="InterPro" id="IPR049734">
    <property type="entry name" value="NudC-like_C"/>
</dbReference>
<name>A0A212KN35_9PROT</name>
<dbReference type="Gene3D" id="3.90.79.20">
    <property type="match status" value="1"/>
</dbReference>
<keyword evidence="8" id="KW-0520">NAD</keyword>
<dbReference type="InterPro" id="IPR050241">
    <property type="entry name" value="NAD-cap_RNA_hydrolase_NudC"/>
</dbReference>
<comment type="catalytic activity">
    <reaction evidence="9">
        <text>a 5'-end NAD(+)-phospho-ribonucleoside in mRNA + H2O = a 5'-end phospho-adenosine-phospho-ribonucleoside in mRNA + beta-nicotinamide D-ribonucleotide + 2 H(+)</text>
        <dbReference type="Rhea" id="RHEA:60876"/>
        <dbReference type="Rhea" id="RHEA-COMP:15698"/>
        <dbReference type="Rhea" id="RHEA-COMP:15719"/>
        <dbReference type="ChEBI" id="CHEBI:14649"/>
        <dbReference type="ChEBI" id="CHEBI:15377"/>
        <dbReference type="ChEBI" id="CHEBI:15378"/>
        <dbReference type="ChEBI" id="CHEBI:144029"/>
        <dbReference type="ChEBI" id="CHEBI:144051"/>
    </reaction>
    <physiologicalReaction direction="left-to-right" evidence="9">
        <dbReference type="Rhea" id="RHEA:60877"/>
    </physiologicalReaction>
</comment>
<dbReference type="PROSITE" id="PS00893">
    <property type="entry name" value="NUDIX_BOX"/>
    <property type="match status" value="1"/>
</dbReference>
<keyword evidence="6" id="KW-0378">Hydrolase</keyword>
<reference evidence="11" key="1">
    <citation type="submission" date="2016-04" db="EMBL/GenBank/DDBJ databases">
        <authorList>
            <person name="Evans L.H."/>
            <person name="Alamgir A."/>
            <person name="Owens N."/>
            <person name="Weber N.D."/>
            <person name="Virtaneva K."/>
            <person name="Barbian K."/>
            <person name="Babar A."/>
            <person name="Rosenke K."/>
        </authorList>
    </citation>
    <scope>NUCLEOTIDE SEQUENCE</scope>
    <source>
        <strain evidence="11">86</strain>
    </source>
</reference>
<evidence type="ECO:0000256" key="2">
    <source>
        <dbReference type="ARBA" id="ARBA00001947"/>
    </source>
</evidence>
<proteinExistence type="inferred from homology"/>
<gene>
    <name evidence="11" type="ORF">KL86APRO_40024</name>
</gene>
<dbReference type="InterPro" id="IPR000086">
    <property type="entry name" value="NUDIX_hydrolase_dom"/>
</dbReference>
<evidence type="ECO:0000259" key="10">
    <source>
        <dbReference type="PROSITE" id="PS51462"/>
    </source>
</evidence>
<protein>
    <recommendedName>
        <fullName evidence="4">NAD(+) diphosphatase</fullName>
        <ecNumber evidence="4">3.6.1.22</ecNumber>
    </recommendedName>
</protein>
<dbReference type="Pfam" id="PF00293">
    <property type="entry name" value="NUDIX"/>
    <property type="match status" value="1"/>
</dbReference>
<dbReference type="PROSITE" id="PS51462">
    <property type="entry name" value="NUDIX"/>
    <property type="match status" value="1"/>
</dbReference>
<dbReference type="Pfam" id="PF09297">
    <property type="entry name" value="Zn_ribbon_NUD"/>
    <property type="match status" value="1"/>
</dbReference>
<sequence>MGGFAIGYTGGDYDRACERRLDDAWIAAEIAAARCRIVPVWRDRNLVSGWPDAAPRAAFLNSDAARALLADPANGAILLGVDTGGAVFALDVSGRDEAEAAFGLGAYAEIRGLSALLPPAEAALLATARGLCHWHRTHRFCGACGHPTESREVGHSRLCTDPACARQHYPRLDPAVIMLVESVDAAGRPVCLLAHNARFPGNVFSTLAGFVEIGETLEQAVRREVMEEVGCAVAEVSYRASQPWPFPSSIMLGFRATAAFAPLKPDAVEVSDARWFTAADLDAAAEWEEEGAALRLPRRDSIARFLIEGWRAERARP</sequence>
<dbReference type="Gene3D" id="3.90.79.10">
    <property type="entry name" value="Nucleoside Triphosphate Pyrophosphohydrolase"/>
    <property type="match status" value="1"/>
</dbReference>
<evidence type="ECO:0000256" key="7">
    <source>
        <dbReference type="ARBA" id="ARBA00022842"/>
    </source>
</evidence>
<dbReference type="EC" id="3.6.1.22" evidence="4"/>
<dbReference type="GO" id="GO:0035529">
    <property type="term" value="F:NADH pyrophosphatase activity"/>
    <property type="evidence" value="ECO:0007669"/>
    <property type="project" value="TreeGrafter"/>
</dbReference>
<dbReference type="InterPro" id="IPR015376">
    <property type="entry name" value="Znr_NADH_PPase"/>
</dbReference>
<dbReference type="EMBL" id="FLUO01000004">
    <property type="protein sequence ID" value="SBW13005.1"/>
    <property type="molecule type" value="Genomic_DNA"/>
</dbReference>
<dbReference type="InterPro" id="IPR020084">
    <property type="entry name" value="NUDIX_hydrolase_CS"/>
</dbReference>
<dbReference type="PANTHER" id="PTHR42904">
    <property type="entry name" value="NUDIX HYDROLASE, NUDC SUBFAMILY"/>
    <property type="match status" value="1"/>
</dbReference>
<evidence type="ECO:0000256" key="5">
    <source>
        <dbReference type="ARBA" id="ARBA00022723"/>
    </source>
</evidence>
<feature type="domain" description="Nudix hydrolase" evidence="10">
    <location>
        <begin position="170"/>
        <end position="299"/>
    </location>
</feature>
<dbReference type="SUPFAM" id="SSF55811">
    <property type="entry name" value="Nudix"/>
    <property type="match status" value="1"/>
</dbReference>
<evidence type="ECO:0000256" key="3">
    <source>
        <dbReference type="ARBA" id="ARBA00009595"/>
    </source>
</evidence>
<keyword evidence="5" id="KW-0479">Metal-binding</keyword>
<dbReference type="InterPro" id="IPR015797">
    <property type="entry name" value="NUDIX_hydrolase-like_dom_sf"/>
</dbReference>
<dbReference type="PANTHER" id="PTHR42904:SF6">
    <property type="entry name" value="NAD-CAPPED RNA HYDROLASE NUDT12"/>
    <property type="match status" value="1"/>
</dbReference>
<dbReference type="GO" id="GO:0019677">
    <property type="term" value="P:NAD+ catabolic process"/>
    <property type="evidence" value="ECO:0007669"/>
    <property type="project" value="TreeGrafter"/>
</dbReference>
<evidence type="ECO:0000256" key="9">
    <source>
        <dbReference type="ARBA" id="ARBA00023679"/>
    </source>
</evidence>
<evidence type="ECO:0000256" key="1">
    <source>
        <dbReference type="ARBA" id="ARBA00001946"/>
    </source>
</evidence>
<dbReference type="GO" id="GO:0006742">
    <property type="term" value="P:NADP+ catabolic process"/>
    <property type="evidence" value="ECO:0007669"/>
    <property type="project" value="TreeGrafter"/>
</dbReference>
<evidence type="ECO:0000313" key="11">
    <source>
        <dbReference type="EMBL" id="SBW13005.1"/>
    </source>
</evidence>
<organism evidence="11">
    <name type="scientific">uncultured Alphaproteobacteria bacterium</name>
    <dbReference type="NCBI Taxonomy" id="91750"/>
    <lineage>
        <taxon>Bacteria</taxon>
        <taxon>Pseudomonadati</taxon>
        <taxon>Pseudomonadota</taxon>
        <taxon>Alphaproteobacteria</taxon>
        <taxon>environmental samples</taxon>
    </lineage>
</organism>
<dbReference type="InterPro" id="IPR015375">
    <property type="entry name" value="NADH_PPase-like_N"/>
</dbReference>
<dbReference type="NCBIfam" id="NF001299">
    <property type="entry name" value="PRK00241.1"/>
    <property type="match status" value="1"/>
</dbReference>
<comment type="cofactor">
    <cofactor evidence="1">
        <name>Mg(2+)</name>
        <dbReference type="ChEBI" id="CHEBI:18420"/>
    </cofactor>
</comment>
<dbReference type="GO" id="GO:0005829">
    <property type="term" value="C:cytosol"/>
    <property type="evidence" value="ECO:0007669"/>
    <property type="project" value="TreeGrafter"/>
</dbReference>
<evidence type="ECO:0000256" key="8">
    <source>
        <dbReference type="ARBA" id="ARBA00023027"/>
    </source>
</evidence>
<evidence type="ECO:0000256" key="6">
    <source>
        <dbReference type="ARBA" id="ARBA00022801"/>
    </source>
</evidence>
<dbReference type="Pfam" id="PF09296">
    <property type="entry name" value="NUDIX-like"/>
    <property type="match status" value="1"/>
</dbReference>
<comment type="cofactor">
    <cofactor evidence="2">
        <name>Zn(2+)</name>
        <dbReference type="ChEBI" id="CHEBI:29105"/>
    </cofactor>
</comment>
<dbReference type="GO" id="GO:0046872">
    <property type="term" value="F:metal ion binding"/>
    <property type="evidence" value="ECO:0007669"/>
    <property type="project" value="UniProtKB-KW"/>
</dbReference>